<organism evidence="2">
    <name type="scientific">Xenorhabdus bovienii str. oregonense</name>
    <dbReference type="NCBI Taxonomy" id="1398202"/>
    <lineage>
        <taxon>Bacteria</taxon>
        <taxon>Pseudomonadati</taxon>
        <taxon>Pseudomonadota</taxon>
        <taxon>Gammaproteobacteria</taxon>
        <taxon>Enterobacterales</taxon>
        <taxon>Morganellaceae</taxon>
        <taxon>Xenorhabdus</taxon>
    </lineage>
</organism>
<dbReference type="NCBIfam" id="NF041043">
    <property type="entry name" value="BPSS1780_fam"/>
    <property type="match status" value="1"/>
</dbReference>
<feature type="transmembrane region" description="Helical" evidence="1">
    <location>
        <begin position="76"/>
        <end position="94"/>
    </location>
</feature>
<reference evidence="2" key="1">
    <citation type="submission" date="2013-07" db="EMBL/GenBank/DDBJ databases">
        <title>Sub-species coevolution in mutualistic symbiosis.</title>
        <authorList>
            <person name="Murfin K."/>
            <person name="Klassen J."/>
            <person name="Lee M."/>
            <person name="Forst S."/>
            <person name="Stock P."/>
            <person name="Goodrich-Blair H."/>
        </authorList>
    </citation>
    <scope>NUCLEOTIDE SEQUENCE [LARGE SCALE GENOMIC DNA]</scope>
    <source>
        <strain evidence="2">Oregonense</strain>
    </source>
</reference>
<dbReference type="EMBL" id="CBSX010000227">
    <property type="protein sequence ID" value="CDH07845.1"/>
    <property type="molecule type" value="Genomic_DNA"/>
</dbReference>
<dbReference type="AlphaFoldDB" id="A0A077P9T9"/>
<name>A0A077P9T9_XENBV</name>
<dbReference type="RefSeq" id="WP_038253335.1">
    <property type="nucleotide sequence ID" value="NZ_CAWLUU010000056.1"/>
</dbReference>
<feature type="transmembrane region" description="Helical" evidence="1">
    <location>
        <begin position="115"/>
        <end position="148"/>
    </location>
</feature>
<proteinExistence type="predicted"/>
<evidence type="ECO:0008006" key="3">
    <source>
        <dbReference type="Google" id="ProtNLM"/>
    </source>
</evidence>
<protein>
    <recommendedName>
        <fullName evidence="3">Transmembrane protein</fullName>
    </recommendedName>
</protein>
<keyword evidence="1" id="KW-1133">Transmembrane helix</keyword>
<feature type="transmembrane region" description="Helical" evidence="1">
    <location>
        <begin position="52"/>
        <end position="70"/>
    </location>
</feature>
<evidence type="ECO:0000256" key="1">
    <source>
        <dbReference type="SAM" id="Phobius"/>
    </source>
</evidence>
<keyword evidence="1" id="KW-0472">Membrane</keyword>
<comment type="caution">
    <text evidence="2">The sequence shown here is derived from an EMBL/GenBank/DDBJ whole genome shotgun (WGS) entry which is preliminary data.</text>
</comment>
<gene>
    <name evidence="2" type="ORF">XBO1_600072</name>
</gene>
<sequence length="273" mass="29626">MNNQDINFNSGEKNVSLTKEKNTFIPSGRAVGAGAATEWIGNAWQMVKANPMMWILLTFIYMVIIVGLQFLPFVSLFTALFGSVFLAGFIAAAEKQKTTGNFEIDLLFHGFKNKLGPLVAVGGLSLGINLLGIIAAIIIGGTSIYQLILASHYADPDPALLLGSLSSIMLAAVVMAIFSVISLAFSWFAPALIIINDLKFGEAVSMSLSAVKKNLFGGFLFFLLMGILISVSMIPLFLGLIITMPIYMATFYTTYRSIFYTEEVKEQKSSLIS</sequence>
<dbReference type="HOGENOM" id="CLU_072075_1_0_6"/>
<evidence type="ECO:0000313" key="2">
    <source>
        <dbReference type="EMBL" id="CDH07845.1"/>
    </source>
</evidence>
<feature type="transmembrane region" description="Helical" evidence="1">
    <location>
        <begin position="168"/>
        <end position="195"/>
    </location>
</feature>
<dbReference type="InterPro" id="IPR047798">
    <property type="entry name" value="BPSS1780-like"/>
</dbReference>
<keyword evidence="1" id="KW-0812">Transmembrane</keyword>
<dbReference type="Proteomes" id="UP000028483">
    <property type="component" value="Unassembled WGS sequence"/>
</dbReference>
<feature type="transmembrane region" description="Helical" evidence="1">
    <location>
        <begin position="215"/>
        <end position="248"/>
    </location>
</feature>
<accession>A0A077P9T9</accession>